<name>A0ABU3WXI6_9EURY</name>
<evidence type="ECO:0000256" key="3">
    <source>
        <dbReference type="ARBA" id="ARBA00022490"/>
    </source>
</evidence>
<keyword evidence="7" id="KW-0227">DNA damage</keyword>
<keyword evidence="6 7" id="KW-0378">Hydrolase</keyword>
<comment type="function">
    <text evidence="7">DNA repair enzyme involved in the repair of deaminated bases. Selectively cleaves double-stranded DNA at the second phosphodiester bond 3' to a deoxyinosine leaving behind the intact lesion on the nicked DNA.</text>
</comment>
<comment type="similarity">
    <text evidence="7">Belongs to the endonuclease V family.</text>
</comment>
<keyword evidence="4 7" id="KW-0540">Nuclease</keyword>
<accession>A0ABU3WXI6</accession>
<dbReference type="HAMAP" id="MF_00801">
    <property type="entry name" value="Endonuclease_5"/>
    <property type="match status" value="1"/>
</dbReference>
<evidence type="ECO:0000256" key="7">
    <source>
        <dbReference type="HAMAP-Rule" id="MF_00801"/>
    </source>
</evidence>
<comment type="caution">
    <text evidence="8">The sequence shown here is derived from an EMBL/GenBank/DDBJ whole genome shotgun (WGS) entry which is preliminary data.</text>
</comment>
<protein>
    <recommendedName>
        <fullName evidence="7">Endonuclease V</fullName>
        <ecNumber evidence="7">3.1.21.7</ecNumber>
    </recommendedName>
    <alternativeName>
        <fullName evidence="7">Deoxyinosine 3'endonuclease</fullName>
    </alternativeName>
    <alternativeName>
        <fullName evidence="7">Deoxyribonuclease V</fullName>
        <shortName evidence="7">DNase V</shortName>
    </alternativeName>
</protein>
<sequence>MKISETHPFDLTPGEAVRLQEVLRDRVRLAGDVGEVSLVAGADASYARGSDEIHAVVVVLRYPDLAVVERVAASAGTQFPYIPGLLSFREGPALVEACRRLRSEPDVVFFDGQGIAHPRGLGIASHMGVLLDRPTVGVAKSLLTGTAAEPEAGRGSTAPILRDTETIGMAVRTKERTKPVYVSVGHRIALAQAVGLVLATTRGYRLPEPTRQAHLFANEVRRGAGGGGRQATLFSGGG</sequence>
<feature type="binding site" evidence="7">
    <location>
        <position position="111"/>
    </location>
    <ligand>
        <name>Mg(2+)</name>
        <dbReference type="ChEBI" id="CHEBI:18420"/>
    </ligand>
</feature>
<evidence type="ECO:0000256" key="6">
    <source>
        <dbReference type="ARBA" id="ARBA00022801"/>
    </source>
</evidence>
<organism evidence="8 9">
    <name type="scientific">Methanoculleus caldifontis</name>
    <dbReference type="NCBI Taxonomy" id="2651577"/>
    <lineage>
        <taxon>Archaea</taxon>
        <taxon>Methanobacteriati</taxon>
        <taxon>Methanobacteriota</taxon>
        <taxon>Stenosarchaea group</taxon>
        <taxon>Methanomicrobia</taxon>
        <taxon>Methanomicrobiales</taxon>
        <taxon>Methanomicrobiaceae</taxon>
        <taxon>Methanoculleus</taxon>
    </lineage>
</organism>
<dbReference type="InterPro" id="IPR007581">
    <property type="entry name" value="Endonuclease-V"/>
</dbReference>
<dbReference type="NCBIfam" id="NF008629">
    <property type="entry name" value="PRK11617.1"/>
    <property type="match status" value="1"/>
</dbReference>
<evidence type="ECO:0000313" key="8">
    <source>
        <dbReference type="EMBL" id="MDV2480510.1"/>
    </source>
</evidence>
<comment type="subcellular location">
    <subcellularLocation>
        <location evidence="2 7">Cytoplasm</location>
    </subcellularLocation>
</comment>
<evidence type="ECO:0000256" key="5">
    <source>
        <dbReference type="ARBA" id="ARBA00022759"/>
    </source>
</evidence>
<reference evidence="8 9" key="1">
    <citation type="submission" date="2019-10" db="EMBL/GenBank/DDBJ databases">
        <title>Isolation and characterization of Methanoculleus sp. Wushi-C6 from a hot spring well.</title>
        <authorList>
            <person name="Chen S.-C."/>
            <person name="Lan Z.-H."/>
            <person name="You Y.-T."/>
            <person name="Lai M.-C."/>
        </authorList>
    </citation>
    <scope>NUCLEOTIDE SEQUENCE [LARGE SCALE GENOMIC DNA]</scope>
    <source>
        <strain evidence="8 9">Wushi-C6</strain>
    </source>
</reference>
<feature type="site" description="Interaction with target DNA" evidence="7">
    <location>
        <position position="81"/>
    </location>
</feature>
<comment type="catalytic activity">
    <reaction evidence="1 7">
        <text>Endonucleolytic cleavage at apurinic or apyrimidinic sites to products with a 5'-phosphate.</text>
        <dbReference type="EC" id="3.1.21.7"/>
    </reaction>
</comment>
<evidence type="ECO:0000256" key="1">
    <source>
        <dbReference type="ARBA" id="ARBA00001835"/>
    </source>
</evidence>
<evidence type="ECO:0000313" key="9">
    <source>
        <dbReference type="Proteomes" id="UP001281203"/>
    </source>
</evidence>
<dbReference type="PANTHER" id="PTHR28511">
    <property type="entry name" value="ENDONUCLEASE V"/>
    <property type="match status" value="1"/>
</dbReference>
<keyword evidence="3 7" id="KW-0963">Cytoplasm</keyword>
<dbReference type="Gene3D" id="3.30.2170.10">
    <property type="entry name" value="archaeoglobus fulgidus dsm 4304 superfamily"/>
    <property type="match status" value="1"/>
</dbReference>
<dbReference type="PANTHER" id="PTHR28511:SF1">
    <property type="entry name" value="ENDONUCLEASE V"/>
    <property type="match status" value="1"/>
</dbReference>
<dbReference type="GO" id="GO:0043737">
    <property type="term" value="F:deoxyribonuclease V activity"/>
    <property type="evidence" value="ECO:0007669"/>
    <property type="project" value="UniProtKB-EC"/>
</dbReference>
<dbReference type="EC" id="3.1.21.7" evidence="7"/>
<evidence type="ECO:0000256" key="4">
    <source>
        <dbReference type="ARBA" id="ARBA00022722"/>
    </source>
</evidence>
<dbReference type="EMBL" id="WBKO01000001">
    <property type="protein sequence ID" value="MDV2480510.1"/>
    <property type="molecule type" value="Genomic_DNA"/>
</dbReference>
<keyword evidence="5 7" id="KW-0255">Endonuclease</keyword>
<proteinExistence type="inferred from homology"/>
<dbReference type="RefSeq" id="WP_317063483.1">
    <property type="nucleotide sequence ID" value="NZ_WBKO01000001.1"/>
</dbReference>
<comment type="cofactor">
    <cofactor evidence="7">
        <name>Mg(2+)</name>
        <dbReference type="ChEBI" id="CHEBI:18420"/>
    </cofactor>
</comment>
<keyword evidence="7" id="KW-0460">Magnesium</keyword>
<keyword evidence="7" id="KW-0479">Metal-binding</keyword>
<evidence type="ECO:0000256" key="2">
    <source>
        <dbReference type="ARBA" id="ARBA00004496"/>
    </source>
</evidence>
<keyword evidence="7" id="KW-0234">DNA repair</keyword>
<dbReference type="Proteomes" id="UP001281203">
    <property type="component" value="Unassembled WGS sequence"/>
</dbReference>
<feature type="binding site" evidence="7">
    <location>
        <position position="43"/>
    </location>
    <ligand>
        <name>Mg(2+)</name>
        <dbReference type="ChEBI" id="CHEBI:18420"/>
    </ligand>
</feature>
<keyword evidence="9" id="KW-1185">Reference proteome</keyword>
<gene>
    <name evidence="7" type="primary">nfi</name>
    <name evidence="8" type="ORF">F8E02_00515</name>
</gene>
<dbReference type="CDD" id="cd06559">
    <property type="entry name" value="Endonuclease_V"/>
    <property type="match status" value="1"/>
</dbReference>
<dbReference type="Pfam" id="PF04493">
    <property type="entry name" value="Endonuclease_5"/>
    <property type="match status" value="1"/>
</dbReference>